<protein>
    <submittedName>
        <fullName evidence="2">Uncharacterized protein</fullName>
    </submittedName>
</protein>
<organism evidence="2 3">
    <name type="scientific">Stylosanthes scabra</name>
    <dbReference type="NCBI Taxonomy" id="79078"/>
    <lineage>
        <taxon>Eukaryota</taxon>
        <taxon>Viridiplantae</taxon>
        <taxon>Streptophyta</taxon>
        <taxon>Embryophyta</taxon>
        <taxon>Tracheophyta</taxon>
        <taxon>Spermatophyta</taxon>
        <taxon>Magnoliopsida</taxon>
        <taxon>eudicotyledons</taxon>
        <taxon>Gunneridae</taxon>
        <taxon>Pentapetalae</taxon>
        <taxon>rosids</taxon>
        <taxon>fabids</taxon>
        <taxon>Fabales</taxon>
        <taxon>Fabaceae</taxon>
        <taxon>Papilionoideae</taxon>
        <taxon>50 kb inversion clade</taxon>
        <taxon>dalbergioids sensu lato</taxon>
        <taxon>Dalbergieae</taxon>
        <taxon>Pterocarpus clade</taxon>
        <taxon>Stylosanthes</taxon>
    </lineage>
</organism>
<comment type="caution">
    <text evidence="2">The sequence shown here is derived from an EMBL/GenBank/DDBJ whole genome shotgun (WGS) entry which is preliminary data.</text>
</comment>
<evidence type="ECO:0000256" key="1">
    <source>
        <dbReference type="SAM" id="MobiDB-lite"/>
    </source>
</evidence>
<keyword evidence="3" id="KW-1185">Reference proteome</keyword>
<name>A0ABU6ZEP8_9FABA</name>
<feature type="region of interest" description="Disordered" evidence="1">
    <location>
        <begin position="33"/>
        <end position="53"/>
    </location>
</feature>
<reference evidence="2 3" key="1">
    <citation type="journal article" date="2023" name="Plants (Basel)">
        <title>Bridging the Gap: Combining Genomics and Transcriptomics Approaches to Understand Stylosanthes scabra, an Orphan Legume from the Brazilian Caatinga.</title>
        <authorList>
            <person name="Ferreira-Neto J.R.C."/>
            <person name="da Silva M.D."/>
            <person name="Binneck E."/>
            <person name="de Melo N.F."/>
            <person name="da Silva R.H."/>
            <person name="de Melo A.L.T.M."/>
            <person name="Pandolfi V."/>
            <person name="Bustamante F.O."/>
            <person name="Brasileiro-Vidal A.C."/>
            <person name="Benko-Iseppon A.M."/>
        </authorList>
    </citation>
    <scope>NUCLEOTIDE SEQUENCE [LARGE SCALE GENOMIC DNA]</scope>
    <source>
        <tissue evidence="2">Leaves</tissue>
    </source>
</reference>
<evidence type="ECO:0000313" key="2">
    <source>
        <dbReference type="EMBL" id="MED6220447.1"/>
    </source>
</evidence>
<sequence>MKEEMSPCTTIFGISCGEVVSLCDGDLQIREEVRTQSSSSSTTKDKKSQSLWQSSSVTGFTGLWWNIEEKGLETLRPLKKWTLQRCYSYPTGGATGMD</sequence>
<proteinExistence type="predicted"/>
<dbReference type="Proteomes" id="UP001341840">
    <property type="component" value="Unassembled WGS sequence"/>
</dbReference>
<gene>
    <name evidence="2" type="ORF">PIB30_044928</name>
</gene>
<accession>A0ABU6ZEP8</accession>
<dbReference type="PROSITE" id="PS51257">
    <property type="entry name" value="PROKAR_LIPOPROTEIN"/>
    <property type="match status" value="1"/>
</dbReference>
<dbReference type="EMBL" id="JASCZI010272131">
    <property type="protein sequence ID" value="MED6220447.1"/>
    <property type="molecule type" value="Genomic_DNA"/>
</dbReference>
<evidence type="ECO:0000313" key="3">
    <source>
        <dbReference type="Proteomes" id="UP001341840"/>
    </source>
</evidence>